<keyword evidence="2" id="KW-0238">DNA-binding</keyword>
<protein>
    <recommendedName>
        <fullName evidence="4">HTH psq-type domain-containing protein</fullName>
    </recommendedName>
</protein>
<evidence type="ECO:0000259" key="4">
    <source>
        <dbReference type="PROSITE" id="PS50960"/>
    </source>
</evidence>
<dbReference type="Pfam" id="PF03184">
    <property type="entry name" value="DDE_1"/>
    <property type="match status" value="1"/>
</dbReference>
<keyword evidence="2" id="KW-0539">Nucleus</keyword>
<dbReference type="EMBL" id="VVIM01001666">
    <property type="protein sequence ID" value="KAB0790219.1"/>
    <property type="molecule type" value="Genomic_DNA"/>
</dbReference>
<evidence type="ECO:0000313" key="6">
    <source>
        <dbReference type="Proteomes" id="UP000327044"/>
    </source>
</evidence>
<feature type="compositionally biased region" description="Low complexity" evidence="3">
    <location>
        <begin position="542"/>
        <end position="556"/>
    </location>
</feature>
<evidence type="ECO:0000256" key="3">
    <source>
        <dbReference type="SAM" id="MobiDB-lite"/>
    </source>
</evidence>
<feature type="region of interest" description="Disordered" evidence="3">
    <location>
        <begin position="407"/>
        <end position="455"/>
    </location>
</feature>
<feature type="non-terminal residue" evidence="5">
    <location>
        <position position="615"/>
    </location>
</feature>
<feature type="non-terminal residue" evidence="5">
    <location>
        <position position="1"/>
    </location>
</feature>
<dbReference type="PROSITE" id="PS50960">
    <property type="entry name" value="HTH_PSQ"/>
    <property type="match status" value="1"/>
</dbReference>
<dbReference type="InterPro" id="IPR050863">
    <property type="entry name" value="CenT-Element_Derived"/>
</dbReference>
<feature type="compositionally biased region" description="Basic residues" evidence="3">
    <location>
        <begin position="525"/>
        <end position="540"/>
    </location>
</feature>
<dbReference type="GO" id="GO:0003677">
    <property type="term" value="F:DNA binding"/>
    <property type="evidence" value="ECO:0007669"/>
    <property type="project" value="UniProtKB-UniRule"/>
</dbReference>
<evidence type="ECO:0000256" key="1">
    <source>
        <dbReference type="ARBA" id="ARBA00004123"/>
    </source>
</evidence>
<dbReference type="Pfam" id="PF05225">
    <property type="entry name" value="HTH_psq"/>
    <property type="match status" value="1"/>
</dbReference>
<dbReference type="SUPFAM" id="SSF46689">
    <property type="entry name" value="Homeodomain-like"/>
    <property type="match status" value="1"/>
</dbReference>
<comment type="subcellular location">
    <subcellularLocation>
        <location evidence="1 2">Nucleus</location>
    </subcellularLocation>
</comment>
<dbReference type="Gene3D" id="1.10.10.60">
    <property type="entry name" value="Homeodomain-like"/>
    <property type="match status" value="1"/>
</dbReference>
<name>A0A5N3ZYT6_PHOPY</name>
<reference evidence="5 6" key="1">
    <citation type="journal article" date="2018" name="Elife">
        <title>Firefly genomes illuminate parallel origins of bioluminescence in beetles.</title>
        <authorList>
            <person name="Fallon T.R."/>
            <person name="Lower S.E."/>
            <person name="Chang C.H."/>
            <person name="Bessho-Uehara M."/>
            <person name="Martin G.J."/>
            <person name="Bewick A.J."/>
            <person name="Behringer M."/>
            <person name="Debat H.J."/>
            <person name="Wong I."/>
            <person name="Day J.C."/>
            <person name="Suvorov A."/>
            <person name="Silva C.J."/>
            <person name="Stanger-Hall K.F."/>
            <person name="Hall D.W."/>
            <person name="Schmitz R.J."/>
            <person name="Nelson D.R."/>
            <person name="Lewis S.M."/>
            <person name="Shigenobu S."/>
            <person name="Bybee S.M."/>
            <person name="Larracuente A.M."/>
            <person name="Oba Y."/>
            <person name="Weng J.K."/>
        </authorList>
    </citation>
    <scope>NUCLEOTIDE SEQUENCE [LARGE SCALE GENOMIC DNA]</scope>
    <source>
        <strain evidence="5">1611_PpyrPB1</strain>
        <tissue evidence="5">Whole body</tissue>
    </source>
</reference>
<dbReference type="InterPro" id="IPR007889">
    <property type="entry name" value="HTH_Psq"/>
</dbReference>
<proteinExistence type="predicted"/>
<keyword evidence="6" id="KW-1185">Reference proteome</keyword>
<dbReference type="PANTHER" id="PTHR19303:SF74">
    <property type="entry name" value="POGO TRANSPOSABLE ELEMENT WITH KRAB DOMAIN"/>
    <property type="match status" value="1"/>
</dbReference>
<dbReference type="GO" id="GO:0005634">
    <property type="term" value="C:nucleus"/>
    <property type="evidence" value="ECO:0007669"/>
    <property type="project" value="UniProtKB-SubCell"/>
</dbReference>
<dbReference type="PANTHER" id="PTHR19303">
    <property type="entry name" value="TRANSPOSON"/>
    <property type="match status" value="1"/>
</dbReference>
<evidence type="ECO:0000313" key="5">
    <source>
        <dbReference type="EMBL" id="KAB0790219.1"/>
    </source>
</evidence>
<feature type="compositionally biased region" description="Polar residues" evidence="3">
    <location>
        <begin position="424"/>
        <end position="435"/>
    </location>
</feature>
<organism evidence="5 6">
    <name type="scientific">Photinus pyralis</name>
    <name type="common">Common eastern firefly</name>
    <name type="synonym">Lampyris pyralis</name>
    <dbReference type="NCBI Taxonomy" id="7054"/>
    <lineage>
        <taxon>Eukaryota</taxon>
        <taxon>Metazoa</taxon>
        <taxon>Ecdysozoa</taxon>
        <taxon>Arthropoda</taxon>
        <taxon>Hexapoda</taxon>
        <taxon>Insecta</taxon>
        <taxon>Pterygota</taxon>
        <taxon>Neoptera</taxon>
        <taxon>Endopterygota</taxon>
        <taxon>Coleoptera</taxon>
        <taxon>Polyphaga</taxon>
        <taxon>Elateriformia</taxon>
        <taxon>Elateroidea</taxon>
        <taxon>Lampyridae</taxon>
        <taxon>Lampyrinae</taxon>
        <taxon>Photinus</taxon>
    </lineage>
</organism>
<dbReference type="InterPro" id="IPR013083">
    <property type="entry name" value="Znf_RING/FYVE/PHD"/>
</dbReference>
<feature type="compositionally biased region" description="Basic and acidic residues" evidence="3">
    <location>
        <begin position="497"/>
        <end position="524"/>
    </location>
</feature>
<dbReference type="SUPFAM" id="SSF57903">
    <property type="entry name" value="FYVE/PHD zinc finger"/>
    <property type="match status" value="1"/>
</dbReference>
<dbReference type="InParanoid" id="A0A5N3ZYT6"/>
<dbReference type="AlphaFoldDB" id="A0A5N3ZYT6"/>
<dbReference type="CDD" id="cd15517">
    <property type="entry name" value="PHD_TCF19_like"/>
    <property type="match status" value="1"/>
</dbReference>
<sequence>NMPTFYKRKRTSSRGSWSVEQLQNAVNAVHNGQTLNQAARTFGVPWSTLKRRIQKGDMTKKPMGPMSVLGKTNEKKIVRHIMKMQKFGFSPTRNEVRSIAFKLAEQLKLRHTFNKENEMAGLDWLHLFMSRNPELSIRKSEGISLARSRNMNKTNVLKYFDLLQDILVDNGLVNKPSNIYNMDESGLQLNNKPGYVVAAKGSKSVTNVTSGEKGETISVIACCNGEGTFLPPACVFKGKNEKPEYRDNMPPGSTIYMSVKSAYVTTDIFFLWLKDHFLPRKPDGPVLLILDGHSSHCSSVETLEFAETHGIILLCLPSHTTHYLQPLDRAFFKALKTYYSNACNSYMKMNPGRKISRLIFGKLLSDAWVLAATANNAISGFRATGIVPFNPHAIPDYAYLTTSEPGEAGLLQTSPERDDIPLPGTSNSTNDARNFSESQSSSSIVLETEPSANENVTPEKLLDAISPVPVIAQVEKVRKNSRNLAEILNSGSNIQTLKDKMQKKKEKEAKSSMKIQKENKDPKITGKKTKGLAIKGKSKLRSTVSSSDTESESSVELQLNDSDDDHNEDETCCVGCDEEYSKTKKPVDWIQCLKCERWFHEDCTKYGDLCDTRGK</sequence>
<accession>A0A5N3ZYT6</accession>
<dbReference type="InterPro" id="IPR011011">
    <property type="entry name" value="Znf_FYVE_PHD"/>
</dbReference>
<feature type="region of interest" description="Disordered" evidence="3">
    <location>
        <begin position="495"/>
        <end position="569"/>
    </location>
</feature>
<gene>
    <name evidence="5" type="ORF">PPYR_15452</name>
</gene>
<evidence type="ECO:0000256" key="2">
    <source>
        <dbReference type="PROSITE-ProRule" id="PRU00320"/>
    </source>
</evidence>
<dbReference type="InterPro" id="IPR009057">
    <property type="entry name" value="Homeodomain-like_sf"/>
</dbReference>
<feature type="domain" description="HTH psq-type" evidence="4">
    <location>
        <begin position="8"/>
        <end position="59"/>
    </location>
</feature>
<dbReference type="Proteomes" id="UP000327044">
    <property type="component" value="Unassembled WGS sequence"/>
</dbReference>
<feature type="DNA-binding region" description="H-T-H motif" evidence="2">
    <location>
        <begin position="35"/>
        <end position="55"/>
    </location>
</feature>
<dbReference type="Gene3D" id="3.30.40.10">
    <property type="entry name" value="Zinc/RING finger domain, C3HC4 (zinc finger)"/>
    <property type="match status" value="1"/>
</dbReference>
<dbReference type="InterPro" id="IPR004875">
    <property type="entry name" value="DDE_SF_endonuclease_dom"/>
</dbReference>
<comment type="caution">
    <text evidence="5">The sequence shown here is derived from an EMBL/GenBank/DDBJ whole genome shotgun (WGS) entry which is preliminary data.</text>
</comment>